<feature type="compositionally biased region" description="Low complexity" evidence="5">
    <location>
        <begin position="12"/>
        <end position="27"/>
    </location>
</feature>
<gene>
    <name evidence="7" type="ORF">GSTUAT00003905001</name>
</gene>
<sequence>MRGGQRLRRTRSQPGSLRGQQQSQQTRLGRRRRSGQQLATIVDESAEPGPSTRQPLVQLRRSARLNLNSAQPPIAERASEAEASRSITRRRSRNLRESNRAAELLPHNNEERVPTPNITADEGLDMGSTSRPNHSSGSFDGPERLYALEVAVQPPRVAKSGARLYPPLAIRVHISDANTGEALSGEDELNSLFAQATLYGESGDGPPLAPPDLYLLSGRLSMSLDLLGDGEGSEDAAPLSRQHGSYVIFPDLMINRTGRYRLGVSLFKIGDRRRARSTPTGSREMHGGGTSLEEVKSNVIAVQRSSAPIEIGD</sequence>
<dbReference type="InterPro" id="IPR038491">
    <property type="entry name" value="Velvet_dom_sf"/>
</dbReference>
<proteinExistence type="predicted"/>
<accession>A0A292PYW6</accession>
<dbReference type="GO" id="GO:0005634">
    <property type="term" value="C:nucleus"/>
    <property type="evidence" value="ECO:0007669"/>
    <property type="project" value="UniProtKB-SubCell"/>
</dbReference>
<evidence type="ECO:0000256" key="4">
    <source>
        <dbReference type="ARBA" id="ARBA00023242"/>
    </source>
</evidence>
<dbReference type="PROSITE" id="PS51821">
    <property type="entry name" value="VELVET"/>
    <property type="match status" value="1"/>
</dbReference>
<evidence type="ECO:0000259" key="6">
    <source>
        <dbReference type="PROSITE" id="PS51821"/>
    </source>
</evidence>
<dbReference type="PANTHER" id="PTHR33572">
    <property type="entry name" value="SPORE DEVELOPMENT REGULATOR VOSA"/>
    <property type="match status" value="1"/>
</dbReference>
<evidence type="ECO:0000313" key="7">
    <source>
        <dbReference type="EMBL" id="CUS11991.1"/>
    </source>
</evidence>
<dbReference type="EMBL" id="LN891007">
    <property type="protein sequence ID" value="CUS11991.1"/>
    <property type="molecule type" value="Genomic_DNA"/>
</dbReference>
<keyword evidence="4" id="KW-0539">Nucleus</keyword>
<feature type="compositionally biased region" description="Basic residues" evidence="5">
    <location>
        <begin position="1"/>
        <end position="11"/>
    </location>
</feature>
<evidence type="ECO:0000256" key="1">
    <source>
        <dbReference type="ARBA" id="ARBA00004123"/>
    </source>
</evidence>
<feature type="domain" description="Velvet" evidence="6">
    <location>
        <begin position="141"/>
        <end position="313"/>
    </location>
</feature>
<keyword evidence="2" id="KW-0805">Transcription regulation</keyword>
<reference evidence="7" key="1">
    <citation type="submission" date="2015-10" db="EMBL/GenBank/DDBJ databases">
        <authorList>
            <person name="Regsiter A."/>
            <person name="william w."/>
        </authorList>
    </citation>
    <scope>NUCLEOTIDE SEQUENCE</scope>
    <source>
        <strain evidence="7">Montdore</strain>
    </source>
</reference>
<feature type="compositionally biased region" description="Polar residues" evidence="5">
    <location>
        <begin position="127"/>
        <end position="138"/>
    </location>
</feature>
<keyword evidence="8" id="KW-1185">Reference proteome</keyword>
<keyword evidence="3" id="KW-0804">Transcription</keyword>
<dbReference type="Proteomes" id="UP001412239">
    <property type="component" value="Unassembled WGS sequence"/>
</dbReference>
<dbReference type="PANTHER" id="PTHR33572:SF15">
    <property type="entry name" value="VELVET DOMAIN-CONTAINING PROTEIN"/>
    <property type="match status" value="1"/>
</dbReference>
<dbReference type="InterPro" id="IPR037525">
    <property type="entry name" value="Velvet_dom"/>
</dbReference>
<dbReference type="AlphaFoldDB" id="A0A292PYW6"/>
<evidence type="ECO:0000256" key="5">
    <source>
        <dbReference type="SAM" id="MobiDB-lite"/>
    </source>
</evidence>
<dbReference type="InterPro" id="IPR021740">
    <property type="entry name" value="Velvet"/>
</dbReference>
<evidence type="ECO:0000313" key="8">
    <source>
        <dbReference type="Proteomes" id="UP001412239"/>
    </source>
</evidence>
<organism evidence="7 8">
    <name type="scientific">Tuber aestivum</name>
    <name type="common">summer truffle</name>
    <dbReference type="NCBI Taxonomy" id="59557"/>
    <lineage>
        <taxon>Eukaryota</taxon>
        <taxon>Fungi</taxon>
        <taxon>Dikarya</taxon>
        <taxon>Ascomycota</taxon>
        <taxon>Pezizomycotina</taxon>
        <taxon>Pezizomycetes</taxon>
        <taxon>Pezizales</taxon>
        <taxon>Tuberaceae</taxon>
        <taxon>Tuber</taxon>
    </lineage>
</organism>
<name>A0A292PYW6_9PEZI</name>
<evidence type="ECO:0000256" key="2">
    <source>
        <dbReference type="ARBA" id="ARBA00023015"/>
    </source>
</evidence>
<protein>
    <recommendedName>
        <fullName evidence="6">Velvet domain-containing protein</fullName>
    </recommendedName>
</protein>
<evidence type="ECO:0000256" key="3">
    <source>
        <dbReference type="ARBA" id="ARBA00023163"/>
    </source>
</evidence>
<feature type="region of interest" description="Disordered" evidence="5">
    <location>
        <begin position="67"/>
        <end position="140"/>
    </location>
</feature>
<comment type="subcellular location">
    <subcellularLocation>
        <location evidence="1">Nucleus</location>
    </subcellularLocation>
</comment>
<dbReference type="Gene3D" id="2.60.40.3960">
    <property type="entry name" value="Velvet domain"/>
    <property type="match status" value="1"/>
</dbReference>
<feature type="region of interest" description="Disordered" evidence="5">
    <location>
        <begin position="1"/>
        <end position="55"/>
    </location>
</feature>